<dbReference type="SMART" id="SM00091">
    <property type="entry name" value="PAS"/>
    <property type="match status" value="2"/>
</dbReference>
<evidence type="ECO:0000313" key="12">
    <source>
        <dbReference type="Proteomes" id="UP000539642"/>
    </source>
</evidence>
<evidence type="ECO:0000256" key="1">
    <source>
        <dbReference type="ARBA" id="ARBA00000085"/>
    </source>
</evidence>
<keyword evidence="12" id="KW-1185">Reference proteome</keyword>
<evidence type="ECO:0000259" key="10">
    <source>
        <dbReference type="PROSITE" id="PS50885"/>
    </source>
</evidence>
<dbReference type="PANTHER" id="PTHR24421:SF10">
    <property type="entry name" value="NITRATE_NITRITE SENSOR PROTEIN NARQ"/>
    <property type="match status" value="1"/>
</dbReference>
<dbReference type="SUPFAM" id="SSF158472">
    <property type="entry name" value="HAMP domain-like"/>
    <property type="match status" value="1"/>
</dbReference>
<dbReference type="GO" id="GO:0000160">
    <property type="term" value="P:phosphorelay signal transduction system"/>
    <property type="evidence" value="ECO:0007669"/>
    <property type="project" value="UniProtKB-KW"/>
</dbReference>
<dbReference type="InterPro" id="IPR003660">
    <property type="entry name" value="HAMP_dom"/>
</dbReference>
<gene>
    <name evidence="11" type="ORF">HNQ81_003148</name>
</gene>
<keyword evidence="5" id="KW-0808">Transferase</keyword>
<dbReference type="InterPro" id="IPR000014">
    <property type="entry name" value="PAS"/>
</dbReference>
<dbReference type="Pfam" id="PF02518">
    <property type="entry name" value="HATPase_c"/>
    <property type="match status" value="1"/>
</dbReference>
<dbReference type="InterPro" id="IPR004010">
    <property type="entry name" value="Double_Cache_2"/>
</dbReference>
<dbReference type="PROSITE" id="PS50885">
    <property type="entry name" value="HAMP"/>
    <property type="match status" value="1"/>
</dbReference>
<keyword evidence="8" id="KW-0472">Membrane</keyword>
<keyword evidence="8" id="KW-0812">Transmembrane</keyword>
<dbReference type="InterPro" id="IPR036890">
    <property type="entry name" value="HATPase_C_sf"/>
</dbReference>
<dbReference type="EC" id="2.7.13.3" evidence="3"/>
<comment type="catalytic activity">
    <reaction evidence="1">
        <text>ATP + protein L-histidine = ADP + protein N-phospho-L-histidine.</text>
        <dbReference type="EC" id="2.7.13.3"/>
    </reaction>
</comment>
<keyword evidence="7" id="KW-0902">Two-component regulatory system</keyword>
<dbReference type="NCBIfam" id="TIGR00229">
    <property type="entry name" value="sensory_box"/>
    <property type="match status" value="2"/>
</dbReference>
<reference evidence="11 12" key="1">
    <citation type="submission" date="2020-08" db="EMBL/GenBank/DDBJ databases">
        <title>Genomic Encyclopedia of Type Strains, Phase IV (KMG-IV): sequencing the most valuable type-strain genomes for metagenomic binning, comparative biology and taxonomic classification.</title>
        <authorList>
            <person name="Goeker M."/>
        </authorList>
    </citation>
    <scope>NUCLEOTIDE SEQUENCE [LARGE SCALE GENOMIC DNA]</scope>
    <source>
        <strain evidence="11 12">DSM 28570</strain>
    </source>
</reference>
<dbReference type="RefSeq" id="WP_183352195.1">
    <property type="nucleotide sequence ID" value="NZ_JACHEO010000025.1"/>
</dbReference>
<evidence type="ECO:0000256" key="7">
    <source>
        <dbReference type="ARBA" id="ARBA00023012"/>
    </source>
</evidence>
<keyword evidence="4" id="KW-0597">Phosphoprotein</keyword>
<dbReference type="PROSITE" id="PS50112">
    <property type="entry name" value="PAS"/>
    <property type="match status" value="2"/>
</dbReference>
<evidence type="ECO:0000259" key="9">
    <source>
        <dbReference type="PROSITE" id="PS50112"/>
    </source>
</evidence>
<dbReference type="PANTHER" id="PTHR24421">
    <property type="entry name" value="NITRATE/NITRITE SENSOR PROTEIN NARX-RELATED"/>
    <property type="match status" value="1"/>
</dbReference>
<dbReference type="EMBL" id="JACHEO010000025">
    <property type="protein sequence ID" value="MBB5349394.1"/>
    <property type="molecule type" value="Genomic_DNA"/>
</dbReference>
<dbReference type="InterPro" id="IPR050482">
    <property type="entry name" value="Sensor_HK_TwoCompSys"/>
</dbReference>
<dbReference type="Gene3D" id="6.10.340.10">
    <property type="match status" value="1"/>
</dbReference>
<dbReference type="CDD" id="cd00130">
    <property type="entry name" value="PAS"/>
    <property type="match status" value="1"/>
</dbReference>
<dbReference type="SMART" id="SM00387">
    <property type="entry name" value="HATPase_c"/>
    <property type="match status" value="1"/>
</dbReference>
<evidence type="ECO:0000256" key="5">
    <source>
        <dbReference type="ARBA" id="ARBA00022679"/>
    </source>
</evidence>
<dbReference type="AlphaFoldDB" id="A0A840V143"/>
<comment type="caution">
    <text evidence="11">The sequence shown here is derived from an EMBL/GenBank/DDBJ whole genome shotgun (WGS) entry which is preliminary data.</text>
</comment>
<evidence type="ECO:0000256" key="4">
    <source>
        <dbReference type="ARBA" id="ARBA00022553"/>
    </source>
</evidence>
<dbReference type="Gene3D" id="3.30.565.10">
    <property type="entry name" value="Histidine kinase-like ATPase, C-terminal domain"/>
    <property type="match status" value="1"/>
</dbReference>
<comment type="subcellular location">
    <subcellularLocation>
        <location evidence="2">Membrane</location>
    </subcellularLocation>
</comment>
<dbReference type="Gene3D" id="3.30.450.20">
    <property type="entry name" value="PAS domain"/>
    <property type="match status" value="4"/>
</dbReference>
<sequence length="868" mass="98902">MKEIKLMQFFKTQGIRAKILTGYTSMFVLTSILGGLIIYFQVKNTITKNIQDELNNSTSAVLNMVKTAANVSIKNYLRAVCDKNKENIQAIYNRYMSGEISEIQAKDEVRRVIFSQTIGKTGYIYCVNSLGIPVQHPNPDVAGKKIWAEQPFVKQMIKMKHGYMEYDWKNPGETVYRPKAIYMSYFEPWDWILSVSTYTDELKDLINVNDFRHSVLALKFGKTGYSFILDGKGNIIVHPELEVNQLEGSSAQYRDSLKEKMIKLKTGKLVYLWKNAEDDPYRQKMVIFNYIPEYDWIVASSGYLDEFYSVLGTVKKICMIGIFFMLGFALLTSFWLSSLIIKPLNQLMVFLGMGVPQNLTTRLPVTSNDEIGKLVTYFNGFMKKLETYSNNLKKEVSEHRLTAEALMESEWRNRTILKCIHEGYFEADLKGNISFSNHSLSMITGYSREALRHKNILHITSDKDQKNMSDIFDGNGLKEQNIGIFEWELKRIDDQPCFVETSLSTIANNVSNQAGIRGVVRDVTQRIQAQKALLLSEEMFSKAFQSSPCGMFVADIENGRLINVNDSFLTFTGYDKATVLGKEMLNLDFFKNENEGKKFFKLINEKKSLRNKEIEFCRISGDVRDGMISAEVIQIWGETCILAALVDYTETKKLERQFLEMTERQRREIAFALHDDLCPQLIGIELLIGILHQKLKKTLPAQVDSIEKIELLVQDSIRKTRLLSRGLCPVDIINQGFDASLSELVGYVEDMFGVVCHLDCDGSSPFTGNTAATHAYYIAHEAVHNAVKHADAKKITIHFSTHKNKIVLMVKDDGKGIENQTNHKGLGLKIMEYRAQLLNATLDIRRSVRGETIVLLEMDGPVIQKTNV</sequence>
<feature type="transmembrane region" description="Helical" evidence="8">
    <location>
        <begin position="319"/>
        <end position="341"/>
    </location>
</feature>
<dbReference type="CDD" id="cd12912">
    <property type="entry name" value="PDC2_MCP_like"/>
    <property type="match status" value="2"/>
</dbReference>
<dbReference type="CDD" id="cd16917">
    <property type="entry name" value="HATPase_UhpB-NarQ-NarX-like"/>
    <property type="match status" value="1"/>
</dbReference>
<feature type="domain" description="HAMP" evidence="10">
    <location>
        <begin position="338"/>
        <end position="390"/>
    </location>
</feature>
<dbReference type="Proteomes" id="UP000539642">
    <property type="component" value="Unassembled WGS sequence"/>
</dbReference>
<organism evidence="11 12">
    <name type="scientific">Desulfoprunum benzoelyticum</name>
    <dbReference type="NCBI Taxonomy" id="1506996"/>
    <lineage>
        <taxon>Bacteria</taxon>
        <taxon>Pseudomonadati</taxon>
        <taxon>Thermodesulfobacteriota</taxon>
        <taxon>Desulfobulbia</taxon>
        <taxon>Desulfobulbales</taxon>
        <taxon>Desulfobulbaceae</taxon>
        <taxon>Desulfoprunum</taxon>
    </lineage>
</organism>
<feature type="domain" description="PAS" evidence="9">
    <location>
        <begin position="409"/>
        <end position="473"/>
    </location>
</feature>
<dbReference type="InterPro" id="IPR003594">
    <property type="entry name" value="HATPase_dom"/>
</dbReference>
<accession>A0A840V143</accession>
<dbReference type="GO" id="GO:0016020">
    <property type="term" value="C:membrane"/>
    <property type="evidence" value="ECO:0007669"/>
    <property type="project" value="UniProtKB-SubCell"/>
</dbReference>
<feature type="domain" description="PAS" evidence="9">
    <location>
        <begin position="536"/>
        <end position="594"/>
    </location>
</feature>
<evidence type="ECO:0000256" key="8">
    <source>
        <dbReference type="SAM" id="Phobius"/>
    </source>
</evidence>
<dbReference type="SUPFAM" id="SSF55785">
    <property type="entry name" value="PYP-like sensor domain (PAS domain)"/>
    <property type="match status" value="2"/>
</dbReference>
<keyword evidence="8" id="KW-1133">Transmembrane helix</keyword>
<dbReference type="GO" id="GO:0004673">
    <property type="term" value="F:protein histidine kinase activity"/>
    <property type="evidence" value="ECO:0007669"/>
    <property type="project" value="UniProtKB-EC"/>
</dbReference>
<dbReference type="Pfam" id="PF13426">
    <property type="entry name" value="PAS_9"/>
    <property type="match status" value="2"/>
</dbReference>
<dbReference type="SUPFAM" id="SSF55874">
    <property type="entry name" value="ATPase domain of HSP90 chaperone/DNA topoisomerase II/histidine kinase"/>
    <property type="match status" value="1"/>
</dbReference>
<evidence type="ECO:0000256" key="6">
    <source>
        <dbReference type="ARBA" id="ARBA00022777"/>
    </source>
</evidence>
<evidence type="ECO:0000256" key="3">
    <source>
        <dbReference type="ARBA" id="ARBA00012438"/>
    </source>
</evidence>
<dbReference type="CDD" id="cd06225">
    <property type="entry name" value="HAMP"/>
    <property type="match status" value="1"/>
</dbReference>
<dbReference type="InterPro" id="IPR035965">
    <property type="entry name" value="PAS-like_dom_sf"/>
</dbReference>
<dbReference type="Pfam" id="PF00672">
    <property type="entry name" value="HAMP"/>
    <property type="match status" value="1"/>
</dbReference>
<name>A0A840V143_9BACT</name>
<protein>
    <recommendedName>
        <fullName evidence="3">histidine kinase</fullName>
        <ecNumber evidence="3">2.7.13.3</ecNumber>
    </recommendedName>
</protein>
<keyword evidence="6" id="KW-0418">Kinase</keyword>
<proteinExistence type="predicted"/>
<evidence type="ECO:0000313" key="11">
    <source>
        <dbReference type="EMBL" id="MBB5349394.1"/>
    </source>
</evidence>
<dbReference type="Pfam" id="PF08269">
    <property type="entry name" value="dCache_2"/>
    <property type="match status" value="1"/>
</dbReference>
<feature type="transmembrane region" description="Helical" evidence="8">
    <location>
        <begin position="20"/>
        <end position="40"/>
    </location>
</feature>
<evidence type="ECO:0000256" key="2">
    <source>
        <dbReference type="ARBA" id="ARBA00004370"/>
    </source>
</evidence>